<sequence>MKAILSIVAALAVGTAAAVAQSVDEQVAERLAPPGELCMKGEACAAAAPAGGAAASGGNGARSGEQVYNSACQTCHAAGVAGAPKFGDAAAWSDRVAQGMDTLYSNAINGIRAMPAKGLCADCSDDEVKAAVDYMVENSK</sequence>
<evidence type="ECO:0000256" key="4">
    <source>
        <dbReference type="ARBA" id="ARBA00022982"/>
    </source>
</evidence>
<evidence type="ECO:0000256" key="2">
    <source>
        <dbReference type="ARBA" id="ARBA00022617"/>
    </source>
</evidence>
<dbReference type="PANTHER" id="PTHR40942">
    <property type="match status" value="1"/>
</dbReference>
<evidence type="ECO:0000256" key="3">
    <source>
        <dbReference type="ARBA" id="ARBA00022723"/>
    </source>
</evidence>
<keyword evidence="7" id="KW-0732">Signal</keyword>
<keyword evidence="3 6" id="KW-0479">Metal-binding</keyword>
<dbReference type="InterPro" id="IPR002323">
    <property type="entry name" value="Cyt_CIE"/>
</dbReference>
<dbReference type="GO" id="GO:0009055">
    <property type="term" value="F:electron transfer activity"/>
    <property type="evidence" value="ECO:0007669"/>
    <property type="project" value="InterPro"/>
</dbReference>
<dbReference type="EMBL" id="FNFH01000008">
    <property type="protein sequence ID" value="SDK75389.1"/>
    <property type="molecule type" value="Genomic_DNA"/>
</dbReference>
<evidence type="ECO:0000256" key="5">
    <source>
        <dbReference type="ARBA" id="ARBA00023004"/>
    </source>
</evidence>
<feature type="domain" description="Cytochrome c" evidence="8">
    <location>
        <begin position="59"/>
        <end position="139"/>
    </location>
</feature>
<keyword evidence="5 6" id="KW-0408">Iron</keyword>
<feature type="signal peptide" evidence="7">
    <location>
        <begin position="1"/>
        <end position="20"/>
    </location>
</feature>
<name>A0A1G9EGW6_9GAMM</name>
<proteinExistence type="predicted"/>
<accession>A0A1G9EGW6</accession>
<gene>
    <name evidence="9" type="ORF">SAMN05216212_3123</name>
</gene>
<dbReference type="Gene3D" id="1.10.760.10">
    <property type="entry name" value="Cytochrome c-like domain"/>
    <property type="match status" value="1"/>
</dbReference>
<dbReference type="Proteomes" id="UP000199305">
    <property type="component" value="Unassembled WGS sequence"/>
</dbReference>
<dbReference type="RefSeq" id="WP_091516609.1">
    <property type="nucleotide sequence ID" value="NZ_FNFH01000008.1"/>
</dbReference>
<dbReference type="PRINTS" id="PR00607">
    <property type="entry name" value="CYTCHROMECIE"/>
</dbReference>
<dbReference type="InterPro" id="IPR009056">
    <property type="entry name" value="Cyt_c-like_dom"/>
</dbReference>
<dbReference type="GO" id="GO:0020037">
    <property type="term" value="F:heme binding"/>
    <property type="evidence" value="ECO:0007669"/>
    <property type="project" value="InterPro"/>
</dbReference>
<keyword evidence="1" id="KW-0813">Transport</keyword>
<evidence type="ECO:0000313" key="9">
    <source>
        <dbReference type="EMBL" id="SDK75389.1"/>
    </source>
</evidence>
<protein>
    <submittedName>
        <fullName evidence="9">Cytochrome c5</fullName>
    </submittedName>
</protein>
<evidence type="ECO:0000256" key="6">
    <source>
        <dbReference type="PROSITE-ProRule" id="PRU00433"/>
    </source>
</evidence>
<dbReference type="PANTHER" id="PTHR40942:SF4">
    <property type="entry name" value="CYTOCHROME C5"/>
    <property type="match status" value="1"/>
</dbReference>
<dbReference type="PROSITE" id="PS51007">
    <property type="entry name" value="CYTC"/>
    <property type="match status" value="1"/>
</dbReference>
<dbReference type="STRING" id="658219.SAMN05216212_3123"/>
<dbReference type="InterPro" id="IPR036909">
    <property type="entry name" value="Cyt_c-like_dom_sf"/>
</dbReference>
<evidence type="ECO:0000313" key="10">
    <source>
        <dbReference type="Proteomes" id="UP000199305"/>
    </source>
</evidence>
<evidence type="ECO:0000256" key="1">
    <source>
        <dbReference type="ARBA" id="ARBA00022448"/>
    </source>
</evidence>
<evidence type="ECO:0000259" key="8">
    <source>
        <dbReference type="PROSITE" id="PS51007"/>
    </source>
</evidence>
<reference evidence="10" key="1">
    <citation type="submission" date="2016-10" db="EMBL/GenBank/DDBJ databases">
        <authorList>
            <person name="Varghese N."/>
            <person name="Submissions S."/>
        </authorList>
    </citation>
    <scope>NUCLEOTIDE SEQUENCE [LARGE SCALE GENOMIC DNA]</scope>
    <source>
        <strain evidence="10">CGMCC 1.10658</strain>
    </source>
</reference>
<feature type="chain" id="PRO_5011438393" evidence="7">
    <location>
        <begin position="21"/>
        <end position="140"/>
    </location>
</feature>
<dbReference type="SUPFAM" id="SSF46626">
    <property type="entry name" value="Cytochrome c"/>
    <property type="match status" value="1"/>
</dbReference>
<dbReference type="OrthoDB" id="9814708at2"/>
<evidence type="ECO:0000256" key="7">
    <source>
        <dbReference type="SAM" id="SignalP"/>
    </source>
</evidence>
<dbReference type="GO" id="GO:0005506">
    <property type="term" value="F:iron ion binding"/>
    <property type="evidence" value="ECO:0007669"/>
    <property type="project" value="InterPro"/>
</dbReference>
<organism evidence="9 10">
    <name type="scientific">Microbulbifer yueqingensis</name>
    <dbReference type="NCBI Taxonomy" id="658219"/>
    <lineage>
        <taxon>Bacteria</taxon>
        <taxon>Pseudomonadati</taxon>
        <taxon>Pseudomonadota</taxon>
        <taxon>Gammaproteobacteria</taxon>
        <taxon>Cellvibrionales</taxon>
        <taxon>Microbulbiferaceae</taxon>
        <taxon>Microbulbifer</taxon>
    </lineage>
</organism>
<dbReference type="Pfam" id="PF13442">
    <property type="entry name" value="Cytochrome_CBB3"/>
    <property type="match status" value="1"/>
</dbReference>
<keyword evidence="2 6" id="KW-0349">Heme</keyword>
<keyword evidence="10" id="KW-1185">Reference proteome</keyword>
<dbReference type="AlphaFoldDB" id="A0A1G9EGW6"/>
<keyword evidence="4" id="KW-0249">Electron transport</keyword>